<dbReference type="EMBL" id="LSCQ01000046">
    <property type="protein sequence ID" value="KXB36213.1"/>
    <property type="molecule type" value="Genomic_DNA"/>
</dbReference>
<accession>A0A133XZ84</accession>
<dbReference type="AlphaFoldDB" id="A0A133XZ84"/>
<reference evidence="5 6" key="1">
    <citation type="submission" date="2016-01" db="EMBL/GenBank/DDBJ databases">
        <authorList>
            <person name="Oliw E.H."/>
        </authorList>
    </citation>
    <scope>NUCLEOTIDE SEQUENCE [LARGE SCALE GENOMIC DNA]</scope>
    <source>
        <strain evidence="5 6">KA00635</strain>
    </source>
</reference>
<dbReference type="SMART" id="SM00345">
    <property type="entry name" value="HTH_GNTR"/>
    <property type="match status" value="1"/>
</dbReference>
<protein>
    <submittedName>
        <fullName evidence="5">Transcriptional regulator, GntR family</fullName>
    </submittedName>
</protein>
<dbReference type="InterPro" id="IPR036390">
    <property type="entry name" value="WH_DNA-bd_sf"/>
</dbReference>
<feature type="domain" description="HTH gntR-type" evidence="4">
    <location>
        <begin position="7"/>
        <end position="74"/>
    </location>
</feature>
<dbReference type="PROSITE" id="PS50949">
    <property type="entry name" value="HTH_GNTR"/>
    <property type="match status" value="1"/>
</dbReference>
<evidence type="ECO:0000256" key="1">
    <source>
        <dbReference type="ARBA" id="ARBA00023015"/>
    </source>
</evidence>
<evidence type="ECO:0000256" key="3">
    <source>
        <dbReference type="ARBA" id="ARBA00023163"/>
    </source>
</evidence>
<gene>
    <name evidence="5" type="ORF">HMPREF3187_00986</name>
</gene>
<keyword evidence="1" id="KW-0805">Transcription regulation</keyword>
<proteinExistence type="predicted"/>
<evidence type="ECO:0000256" key="2">
    <source>
        <dbReference type="ARBA" id="ARBA00023125"/>
    </source>
</evidence>
<dbReference type="CDD" id="cd07377">
    <property type="entry name" value="WHTH_GntR"/>
    <property type="match status" value="1"/>
</dbReference>
<keyword evidence="3" id="KW-0804">Transcription</keyword>
<evidence type="ECO:0000313" key="6">
    <source>
        <dbReference type="Proteomes" id="UP000070422"/>
    </source>
</evidence>
<comment type="caution">
    <text evidence="5">The sequence shown here is derived from an EMBL/GenBank/DDBJ whole genome shotgun (WGS) entry which is preliminary data.</text>
</comment>
<keyword evidence="2" id="KW-0238">DNA-binding</keyword>
<dbReference type="SUPFAM" id="SSF46785">
    <property type="entry name" value="Winged helix' DNA-binding domain"/>
    <property type="match status" value="1"/>
</dbReference>
<organism evidence="5 6">
    <name type="scientific">Aerococcus christensenii</name>
    <dbReference type="NCBI Taxonomy" id="87541"/>
    <lineage>
        <taxon>Bacteria</taxon>
        <taxon>Bacillati</taxon>
        <taxon>Bacillota</taxon>
        <taxon>Bacilli</taxon>
        <taxon>Lactobacillales</taxon>
        <taxon>Aerococcaceae</taxon>
        <taxon>Aerococcus</taxon>
    </lineage>
</organism>
<dbReference type="InterPro" id="IPR036388">
    <property type="entry name" value="WH-like_DNA-bd_sf"/>
</dbReference>
<dbReference type="PANTHER" id="PTHR43537">
    <property type="entry name" value="TRANSCRIPTIONAL REGULATOR, GNTR FAMILY"/>
    <property type="match status" value="1"/>
</dbReference>
<sequence>MEMVRSINYTQKAYNYLKEQIDNNVILPGTHLKEIELAEKLAMSRTPIRSAMEMLEEDGYIRIEPYKGAIVSKTTLNTKAIVDRLQFVELLISELLRQMQDKDIQVDIDAIINIEHELEKCCEEDNYISYYDSKLKLFHLLASYHSNHYFRQVLLNTISDLYDIYRSRVEKHHKTFLKEQEMMSAIYPPLIEGLKKQDYATVHKYFRMWINRLILHQINY</sequence>
<name>A0A133XZ84_9LACT</name>
<dbReference type="GO" id="GO:0003677">
    <property type="term" value="F:DNA binding"/>
    <property type="evidence" value="ECO:0007669"/>
    <property type="project" value="UniProtKB-KW"/>
</dbReference>
<dbReference type="InterPro" id="IPR000524">
    <property type="entry name" value="Tscrpt_reg_HTH_GntR"/>
</dbReference>
<dbReference type="STRING" id="87541.AWM71_02970"/>
<dbReference type="Pfam" id="PF00392">
    <property type="entry name" value="GntR"/>
    <property type="match status" value="1"/>
</dbReference>
<dbReference type="PATRIC" id="fig|87541.4.peg.977"/>
<dbReference type="Proteomes" id="UP000070422">
    <property type="component" value="Unassembled WGS sequence"/>
</dbReference>
<evidence type="ECO:0000313" key="5">
    <source>
        <dbReference type="EMBL" id="KXB36213.1"/>
    </source>
</evidence>
<dbReference type="GO" id="GO:0003700">
    <property type="term" value="F:DNA-binding transcription factor activity"/>
    <property type="evidence" value="ECO:0007669"/>
    <property type="project" value="InterPro"/>
</dbReference>
<dbReference type="Gene3D" id="1.10.10.10">
    <property type="entry name" value="Winged helix-like DNA-binding domain superfamily/Winged helix DNA-binding domain"/>
    <property type="match status" value="1"/>
</dbReference>
<evidence type="ECO:0000259" key="4">
    <source>
        <dbReference type="PROSITE" id="PS50949"/>
    </source>
</evidence>
<dbReference type="PANTHER" id="PTHR43537:SF5">
    <property type="entry name" value="UXU OPERON TRANSCRIPTIONAL REGULATOR"/>
    <property type="match status" value="1"/>
</dbReference>